<name>A0A5B7F9A3_PORTR</name>
<reference evidence="1 2" key="1">
    <citation type="submission" date="2019-05" db="EMBL/GenBank/DDBJ databases">
        <title>Another draft genome of Portunus trituberculatus and its Hox gene families provides insights of decapod evolution.</title>
        <authorList>
            <person name="Jeong J.-H."/>
            <person name="Song I."/>
            <person name="Kim S."/>
            <person name="Choi T."/>
            <person name="Kim D."/>
            <person name="Ryu S."/>
            <person name="Kim W."/>
        </authorList>
    </citation>
    <scope>NUCLEOTIDE SEQUENCE [LARGE SCALE GENOMIC DNA]</scope>
    <source>
        <tissue evidence="1">Muscle</tissue>
    </source>
</reference>
<organism evidence="1 2">
    <name type="scientific">Portunus trituberculatus</name>
    <name type="common">Swimming crab</name>
    <name type="synonym">Neptunus trituberculatus</name>
    <dbReference type="NCBI Taxonomy" id="210409"/>
    <lineage>
        <taxon>Eukaryota</taxon>
        <taxon>Metazoa</taxon>
        <taxon>Ecdysozoa</taxon>
        <taxon>Arthropoda</taxon>
        <taxon>Crustacea</taxon>
        <taxon>Multicrustacea</taxon>
        <taxon>Malacostraca</taxon>
        <taxon>Eumalacostraca</taxon>
        <taxon>Eucarida</taxon>
        <taxon>Decapoda</taxon>
        <taxon>Pleocyemata</taxon>
        <taxon>Brachyura</taxon>
        <taxon>Eubrachyura</taxon>
        <taxon>Portunoidea</taxon>
        <taxon>Portunidae</taxon>
        <taxon>Portuninae</taxon>
        <taxon>Portunus</taxon>
    </lineage>
</organism>
<sequence length="61" mass="6689">MVGRGAAHRWPSRRGGRMWLRDTRARPCLAAGVERVGPEVPGSCCPRDQDSCRPSGLDELV</sequence>
<dbReference type="AlphaFoldDB" id="A0A5B7F9A3"/>
<evidence type="ECO:0000313" key="2">
    <source>
        <dbReference type="Proteomes" id="UP000324222"/>
    </source>
</evidence>
<dbReference type="Proteomes" id="UP000324222">
    <property type="component" value="Unassembled WGS sequence"/>
</dbReference>
<evidence type="ECO:0000313" key="1">
    <source>
        <dbReference type="EMBL" id="MPC42175.1"/>
    </source>
</evidence>
<protein>
    <submittedName>
        <fullName evidence="1">Uncharacterized protein</fullName>
    </submittedName>
</protein>
<comment type="caution">
    <text evidence="1">The sequence shown here is derived from an EMBL/GenBank/DDBJ whole genome shotgun (WGS) entry which is preliminary data.</text>
</comment>
<dbReference type="EMBL" id="VSRR010005337">
    <property type="protein sequence ID" value="MPC42175.1"/>
    <property type="molecule type" value="Genomic_DNA"/>
</dbReference>
<accession>A0A5B7F9A3</accession>
<proteinExistence type="predicted"/>
<gene>
    <name evidence="1" type="ORF">E2C01_035789</name>
</gene>
<keyword evidence="2" id="KW-1185">Reference proteome</keyword>